<evidence type="ECO:0000313" key="15">
    <source>
        <dbReference type="EMBL" id="RKT47283.1"/>
    </source>
</evidence>
<comment type="similarity">
    <text evidence="3">In the N-terminal section; belongs to the glycosyltransferase 51 family.</text>
</comment>
<dbReference type="SUPFAM" id="SSF53955">
    <property type="entry name" value="Lysozyme-like"/>
    <property type="match status" value="1"/>
</dbReference>
<evidence type="ECO:0000256" key="4">
    <source>
        <dbReference type="ARBA" id="ARBA00022645"/>
    </source>
</evidence>
<dbReference type="InterPro" id="IPR001264">
    <property type="entry name" value="Glyco_trans_51"/>
</dbReference>
<comment type="caution">
    <text evidence="15">The sequence shown here is derived from an EMBL/GenBank/DDBJ whole genome shotgun (WGS) entry which is preliminary data.</text>
</comment>
<dbReference type="GO" id="GO:0006508">
    <property type="term" value="P:proteolysis"/>
    <property type="evidence" value="ECO:0007669"/>
    <property type="project" value="UniProtKB-KW"/>
</dbReference>
<keyword evidence="7" id="KW-0808">Transferase</keyword>
<evidence type="ECO:0000259" key="12">
    <source>
        <dbReference type="Pfam" id="PF00905"/>
    </source>
</evidence>
<evidence type="ECO:0000256" key="2">
    <source>
        <dbReference type="ARBA" id="ARBA00007090"/>
    </source>
</evidence>
<evidence type="ECO:0000256" key="11">
    <source>
        <dbReference type="ARBA" id="ARBA00049902"/>
    </source>
</evidence>
<dbReference type="GO" id="GO:0008658">
    <property type="term" value="F:penicillin binding"/>
    <property type="evidence" value="ECO:0007669"/>
    <property type="project" value="InterPro"/>
</dbReference>
<comment type="pathway">
    <text evidence="1">Cell wall biogenesis; peptidoglycan biosynthesis.</text>
</comment>
<dbReference type="InterPro" id="IPR009647">
    <property type="entry name" value="PBP_C"/>
</dbReference>
<sequence>MNGALIKTLVALGAVLLLLTGGRAGLDALIETSTPPSLAPGLVDGAALVHLADPIGDVDGLTRLADMRTATSTLMLDRDGRLLRAFTVADGRWRLPVDLDAVDPTYMAMLLAYEDRRFASHPGVDALALVRAGWQLLSQGRIGSGGSTLTMQLARLLGARSTRDAGGKLRQIRTALWLERRFDKGAILQTYLTLAPYGGNLEGVRSASLAWLGKEPRRLTPAEAALLVALPQSPETRRPDRHPEAARRARDRVLEHVRLAGVIDADEAAAARAEPVPRARMDAPMLAAHLTDRLRRAQPERAVHRLTLDAGLQGRLEQLANARAAALGPRVSMAILVADHGRGEILSSVGSAGLFETARQGHVDMTRAVRSPGSALKPLIYGLAFEDGRAHPESLIEDRPSAFGGYVPANFDLGFQGTVTVRRALQLSLNIPAVKLLDAVGPARLVARMRRAGAQPVLPDMTPPGLAVGLGGVGVSLTDLVGIYAAIARGGRPVILRDILDEKGVDPGSSGIAEDSGAPVLEARAAWYVASILAGAPAPTNSAPGVLAYKTGTSYGYRDAWAIGFDGRHVAGVWVGRPDGAPVPGLAGIDAAAPVLVEVFARLGQTTPLPPSPPGILSTTSAELPPPLRRVQDSRAASRGGTHAPQIAYPPEGARVELGLGRGRAADLVLRVRDGVPPFTWFVDGAPVVREPYARTARWTPDGPGYVAISVVDARGAAARVNVFLE</sequence>
<keyword evidence="5" id="KW-0645">Protease</keyword>
<dbReference type="GO" id="GO:0008955">
    <property type="term" value="F:peptidoglycan glycosyltransferase activity"/>
    <property type="evidence" value="ECO:0007669"/>
    <property type="project" value="UniProtKB-EC"/>
</dbReference>
<dbReference type="InterPro" id="IPR001460">
    <property type="entry name" value="PCN-bd_Tpept"/>
</dbReference>
<dbReference type="Pfam" id="PF06832">
    <property type="entry name" value="BiPBP_C"/>
    <property type="match status" value="1"/>
</dbReference>
<dbReference type="UniPathway" id="UPA00219"/>
<organism evidence="15 16">
    <name type="scientific">Thiocapsa rosea</name>
    <dbReference type="NCBI Taxonomy" id="69360"/>
    <lineage>
        <taxon>Bacteria</taxon>
        <taxon>Pseudomonadati</taxon>
        <taxon>Pseudomonadota</taxon>
        <taxon>Gammaproteobacteria</taxon>
        <taxon>Chromatiales</taxon>
        <taxon>Chromatiaceae</taxon>
        <taxon>Thiocapsa</taxon>
    </lineage>
</organism>
<dbReference type="Pfam" id="PF00912">
    <property type="entry name" value="Transgly"/>
    <property type="match status" value="1"/>
</dbReference>
<dbReference type="InterPro" id="IPR050396">
    <property type="entry name" value="Glycosyltr_51/Transpeptidase"/>
</dbReference>
<keyword evidence="16" id="KW-1185">Reference proteome</keyword>
<protein>
    <recommendedName>
        <fullName evidence="10">peptidoglycan glycosyltransferase</fullName>
        <ecNumber evidence="10">2.4.99.28</ecNumber>
    </recommendedName>
</protein>
<evidence type="ECO:0000256" key="9">
    <source>
        <dbReference type="ARBA" id="ARBA00023268"/>
    </source>
</evidence>
<dbReference type="NCBIfam" id="TIGR02073">
    <property type="entry name" value="PBP_1c"/>
    <property type="match status" value="1"/>
</dbReference>
<gene>
    <name evidence="15" type="ORF">BDD21_4848</name>
</gene>
<evidence type="ECO:0000259" key="13">
    <source>
        <dbReference type="Pfam" id="PF00912"/>
    </source>
</evidence>
<evidence type="ECO:0000256" key="6">
    <source>
        <dbReference type="ARBA" id="ARBA00022676"/>
    </source>
</evidence>
<reference evidence="15 16" key="1">
    <citation type="submission" date="2018-10" db="EMBL/GenBank/DDBJ databases">
        <title>Genomic Encyclopedia of Archaeal and Bacterial Type Strains, Phase II (KMG-II): from individual species to whole genera.</title>
        <authorList>
            <person name="Goeker M."/>
        </authorList>
    </citation>
    <scope>NUCLEOTIDE SEQUENCE [LARGE SCALE GENOMIC DNA]</scope>
    <source>
        <strain evidence="15 16">DSM 235</strain>
    </source>
</reference>
<evidence type="ECO:0000256" key="8">
    <source>
        <dbReference type="ARBA" id="ARBA00022801"/>
    </source>
</evidence>
<dbReference type="InterPro" id="IPR023346">
    <property type="entry name" value="Lysozyme-like_dom_sf"/>
</dbReference>
<feature type="domain" description="Glycosyl transferase family 51" evidence="13">
    <location>
        <begin position="83"/>
        <end position="256"/>
    </location>
</feature>
<evidence type="ECO:0000256" key="7">
    <source>
        <dbReference type="ARBA" id="ARBA00022679"/>
    </source>
</evidence>
<dbReference type="SUPFAM" id="SSF56601">
    <property type="entry name" value="beta-lactamase/transpeptidase-like"/>
    <property type="match status" value="1"/>
</dbReference>
<name>A0A495VFB8_9GAMM</name>
<keyword evidence="6" id="KW-0328">Glycosyltransferase</keyword>
<proteinExistence type="inferred from homology"/>
<dbReference type="GO" id="GO:0030288">
    <property type="term" value="C:outer membrane-bounded periplasmic space"/>
    <property type="evidence" value="ECO:0007669"/>
    <property type="project" value="TreeGrafter"/>
</dbReference>
<comment type="catalytic activity">
    <reaction evidence="11">
        <text>[GlcNAc-(1-&gt;4)-Mur2Ac(oyl-L-Ala-gamma-D-Glu-L-Lys-D-Ala-D-Ala)](n)-di-trans,octa-cis-undecaprenyl diphosphate + beta-D-GlcNAc-(1-&gt;4)-Mur2Ac(oyl-L-Ala-gamma-D-Glu-L-Lys-D-Ala-D-Ala)-di-trans,octa-cis-undecaprenyl diphosphate = [GlcNAc-(1-&gt;4)-Mur2Ac(oyl-L-Ala-gamma-D-Glu-L-Lys-D-Ala-D-Ala)](n+1)-di-trans,octa-cis-undecaprenyl diphosphate + di-trans,octa-cis-undecaprenyl diphosphate + H(+)</text>
        <dbReference type="Rhea" id="RHEA:23708"/>
        <dbReference type="Rhea" id="RHEA-COMP:9602"/>
        <dbReference type="Rhea" id="RHEA-COMP:9603"/>
        <dbReference type="ChEBI" id="CHEBI:15378"/>
        <dbReference type="ChEBI" id="CHEBI:58405"/>
        <dbReference type="ChEBI" id="CHEBI:60033"/>
        <dbReference type="ChEBI" id="CHEBI:78435"/>
        <dbReference type="EC" id="2.4.99.28"/>
    </reaction>
</comment>
<accession>A0A495VFB8</accession>
<evidence type="ECO:0000256" key="10">
    <source>
        <dbReference type="ARBA" id="ARBA00044770"/>
    </source>
</evidence>
<dbReference type="InterPro" id="IPR036950">
    <property type="entry name" value="PBP_transglycosylase"/>
</dbReference>
<dbReference type="EMBL" id="RBXL01000001">
    <property type="protein sequence ID" value="RKT47283.1"/>
    <property type="molecule type" value="Genomic_DNA"/>
</dbReference>
<dbReference type="GO" id="GO:0009252">
    <property type="term" value="P:peptidoglycan biosynthetic process"/>
    <property type="evidence" value="ECO:0007669"/>
    <property type="project" value="UniProtKB-UniPathway"/>
</dbReference>
<feature type="domain" description="Penicillin-binding C-terminal" evidence="14">
    <location>
        <begin position="638"/>
        <end position="723"/>
    </location>
</feature>
<dbReference type="GO" id="GO:0004180">
    <property type="term" value="F:carboxypeptidase activity"/>
    <property type="evidence" value="ECO:0007669"/>
    <property type="project" value="UniProtKB-KW"/>
</dbReference>
<dbReference type="Gene3D" id="1.10.3810.10">
    <property type="entry name" value="Biosynthetic peptidoglycan transglycosylase-like"/>
    <property type="match status" value="1"/>
</dbReference>
<evidence type="ECO:0000313" key="16">
    <source>
        <dbReference type="Proteomes" id="UP000274556"/>
    </source>
</evidence>
<dbReference type="InterPro" id="IPR012338">
    <property type="entry name" value="Beta-lactam/transpept-like"/>
</dbReference>
<comment type="similarity">
    <text evidence="2">In the C-terminal section; belongs to the transpeptidase family.</text>
</comment>
<feature type="domain" description="Penicillin-binding protein transpeptidase" evidence="12">
    <location>
        <begin position="333"/>
        <end position="558"/>
    </location>
</feature>
<evidence type="ECO:0000256" key="3">
    <source>
        <dbReference type="ARBA" id="ARBA00007739"/>
    </source>
</evidence>
<evidence type="ECO:0000256" key="1">
    <source>
        <dbReference type="ARBA" id="ARBA00004752"/>
    </source>
</evidence>
<dbReference type="Proteomes" id="UP000274556">
    <property type="component" value="Unassembled WGS sequence"/>
</dbReference>
<keyword evidence="9" id="KW-0511">Multifunctional enzyme</keyword>
<dbReference type="Gene3D" id="3.40.710.10">
    <property type="entry name" value="DD-peptidase/beta-lactamase superfamily"/>
    <property type="match status" value="1"/>
</dbReference>
<dbReference type="RefSeq" id="WP_245969780.1">
    <property type="nucleotide sequence ID" value="NZ_RBXL01000001.1"/>
</dbReference>
<keyword evidence="8" id="KW-0378">Hydrolase</keyword>
<dbReference type="EC" id="2.4.99.28" evidence="10"/>
<evidence type="ECO:0000259" key="14">
    <source>
        <dbReference type="Pfam" id="PF06832"/>
    </source>
</evidence>
<dbReference type="PANTHER" id="PTHR32282:SF15">
    <property type="entry name" value="PENICILLIN-BINDING PROTEIN 1C"/>
    <property type="match status" value="1"/>
</dbReference>
<dbReference type="AlphaFoldDB" id="A0A495VFB8"/>
<dbReference type="PANTHER" id="PTHR32282">
    <property type="entry name" value="BINDING PROTEIN TRANSPEPTIDASE, PUTATIVE-RELATED"/>
    <property type="match status" value="1"/>
</dbReference>
<dbReference type="InterPro" id="IPR011815">
    <property type="entry name" value="PBP_1c"/>
</dbReference>
<evidence type="ECO:0000256" key="5">
    <source>
        <dbReference type="ARBA" id="ARBA00022670"/>
    </source>
</evidence>
<dbReference type="Pfam" id="PF00905">
    <property type="entry name" value="Transpeptidase"/>
    <property type="match status" value="1"/>
</dbReference>
<keyword evidence="4" id="KW-0121">Carboxypeptidase</keyword>